<dbReference type="AlphaFoldDB" id="A0AAJ6VV39"/>
<evidence type="ECO:0000313" key="2">
    <source>
        <dbReference type="Proteomes" id="UP000694867"/>
    </source>
</evidence>
<feature type="non-terminal residue" evidence="3">
    <location>
        <position position="242"/>
    </location>
</feature>
<accession>A0AAJ6VV39</accession>
<organism evidence="2 3">
    <name type="scientific">Galendromus occidentalis</name>
    <name type="common">western predatory mite</name>
    <dbReference type="NCBI Taxonomy" id="34638"/>
    <lineage>
        <taxon>Eukaryota</taxon>
        <taxon>Metazoa</taxon>
        <taxon>Ecdysozoa</taxon>
        <taxon>Arthropoda</taxon>
        <taxon>Chelicerata</taxon>
        <taxon>Arachnida</taxon>
        <taxon>Acari</taxon>
        <taxon>Parasitiformes</taxon>
        <taxon>Mesostigmata</taxon>
        <taxon>Gamasina</taxon>
        <taxon>Phytoseioidea</taxon>
        <taxon>Phytoseiidae</taxon>
        <taxon>Typhlodrominae</taxon>
        <taxon>Galendromus</taxon>
    </lineage>
</organism>
<dbReference type="PANTHER" id="PTHR45749">
    <property type="match status" value="1"/>
</dbReference>
<dbReference type="KEGG" id="goe:100903963"/>
<dbReference type="Pfam" id="PF14291">
    <property type="entry name" value="DUF4371"/>
    <property type="match status" value="1"/>
</dbReference>
<keyword evidence="2" id="KW-1185">Reference proteome</keyword>
<sequence>MDAGDESLKEHFLECGRNAAYTSVRIQNEVIDSIGVLTGKKIVAEVNASRFFSVLADETTDISKIDQLTIRFRYVALFDGQQVLRENFLSFSAVTDETGAGLAATITRALHEEGVFVANMRGQGYDGCSSMRGKYKSVQAEIKKIVSKALYFHCASHCLNLALAHSIDDTRIRLTVGTIASTCSLMSAYPCRVKLLQDTVEAMMPEVKARRLKPLCATRWVERHKAFISFKELLSPTSDTYI</sequence>
<dbReference type="RefSeq" id="XP_003737966.1">
    <property type="nucleotide sequence ID" value="XM_003737918.1"/>
</dbReference>
<evidence type="ECO:0000259" key="1">
    <source>
        <dbReference type="Pfam" id="PF14291"/>
    </source>
</evidence>
<dbReference type="GeneID" id="100903963"/>
<proteinExistence type="predicted"/>
<dbReference type="InterPro" id="IPR025398">
    <property type="entry name" value="DUF4371"/>
</dbReference>
<dbReference type="Proteomes" id="UP000694867">
    <property type="component" value="Unplaced"/>
</dbReference>
<gene>
    <name evidence="3" type="primary">LOC100903963</name>
</gene>
<name>A0AAJ6VV39_9ACAR</name>
<protein>
    <submittedName>
        <fullName evidence="3">52 kDa repressor of the inhibitor of the protein kinase-like</fullName>
    </submittedName>
</protein>
<evidence type="ECO:0000313" key="3">
    <source>
        <dbReference type="RefSeq" id="XP_003737966.1"/>
    </source>
</evidence>
<feature type="domain" description="DUF4371" evidence="1">
    <location>
        <begin position="15"/>
        <end position="136"/>
    </location>
</feature>
<reference evidence="3" key="1">
    <citation type="submission" date="2025-08" db="UniProtKB">
        <authorList>
            <consortium name="RefSeq"/>
        </authorList>
    </citation>
    <scope>IDENTIFICATION</scope>
</reference>
<dbReference type="PANTHER" id="PTHR45749:SF21">
    <property type="entry name" value="DUF4371 DOMAIN-CONTAINING PROTEIN"/>
    <property type="match status" value="1"/>
</dbReference>